<name>A0AAV2Z8Q5_9STRA</name>
<proteinExistence type="predicted"/>
<comment type="caution">
    <text evidence="2">The sequence shown here is derived from an EMBL/GenBank/DDBJ whole genome shotgun (WGS) entry which is preliminary data.</text>
</comment>
<evidence type="ECO:0000313" key="3">
    <source>
        <dbReference type="Proteomes" id="UP001146120"/>
    </source>
</evidence>
<accession>A0AAV2Z8Q5</accession>
<dbReference type="PANTHER" id="PTHR43081:SF1">
    <property type="entry name" value="ADENYLATE CYCLASE, TERMINAL-DIFFERENTIATION SPECIFIC"/>
    <property type="match status" value="1"/>
</dbReference>
<dbReference type="GO" id="GO:0009190">
    <property type="term" value="P:cyclic nucleotide biosynthetic process"/>
    <property type="evidence" value="ECO:0007669"/>
    <property type="project" value="InterPro"/>
</dbReference>
<reference evidence="2" key="2">
    <citation type="journal article" date="2023" name="Microbiol Resour">
        <title>Decontamination and Annotation of the Draft Genome Sequence of the Oomycete Lagenidium giganteum ARSEF 373.</title>
        <authorList>
            <person name="Morgan W.R."/>
            <person name="Tartar A."/>
        </authorList>
    </citation>
    <scope>NUCLEOTIDE SEQUENCE</scope>
    <source>
        <strain evidence="2">ARSEF 373</strain>
    </source>
</reference>
<dbReference type="PANTHER" id="PTHR43081">
    <property type="entry name" value="ADENYLATE CYCLASE, TERMINAL-DIFFERENTIATION SPECIFIC-RELATED"/>
    <property type="match status" value="1"/>
</dbReference>
<dbReference type="Gene3D" id="3.30.70.1230">
    <property type="entry name" value="Nucleotide cyclase"/>
    <property type="match status" value="2"/>
</dbReference>
<dbReference type="AlphaFoldDB" id="A0AAV2Z8Q5"/>
<evidence type="ECO:0000313" key="2">
    <source>
        <dbReference type="EMBL" id="DBA02394.1"/>
    </source>
</evidence>
<dbReference type="InterPro" id="IPR029787">
    <property type="entry name" value="Nucleotide_cyclase"/>
</dbReference>
<dbReference type="SUPFAM" id="SSF55073">
    <property type="entry name" value="Nucleotide cyclase"/>
    <property type="match status" value="2"/>
</dbReference>
<sequence length="601" mass="66942">MTMDNVGILMGGAPLEKKPSAPRIKTDLGDLTTVRWDKCVIVQVSVKDFRDKMGHAKDLMEDAKLLYEHTVLSRLSSEYGGQEILHQSRSGLFVIAFTSEFHAAKWCLSLQLSLVCAAWSDKLLKHFDDLREVYSPIDASGKSKKGVLLYRGFRVRMVIHTANHILPAEKSLAEAVKWTNSVSNFVHGGQIVLSESVWDRLKEQLVQLGNPVVEDLGGYSVNGDAVQLMLLLPRDLELRRFPKLESSDQVSLGMRDAPSAYKPVTMVFTFIEGARPLVRCHAEELADRIKTLCTVARQLLRKYDGYECQELQGDFMLAFFDPKNAILWCSEFQMRIRQRFREWNRESENKDLMFSMSMGIETGVPASVSPHKTSGRADYFGNIVNQTARIAKAAHGGQILIGGDAWKKYVTEYFESDMLVKKQKVFDDAHPESVVVQFVYHGHYAFKGISAPIALIETIPVDTHSTSLTSGLRLIQSRAPKAKKVEDAQMRTQDKADAASVPTDMVRLIADTEDKFKYKDTIRETELGASFSFGDSIVMVEDINESDEEDAIEEGHPPASALGGTMAFAVTNPRLASSSGLLQLLRHSSGHSSGGSDRNLN</sequence>
<organism evidence="2 3">
    <name type="scientific">Lagenidium giganteum</name>
    <dbReference type="NCBI Taxonomy" id="4803"/>
    <lineage>
        <taxon>Eukaryota</taxon>
        <taxon>Sar</taxon>
        <taxon>Stramenopiles</taxon>
        <taxon>Oomycota</taxon>
        <taxon>Peronosporomycetes</taxon>
        <taxon>Pythiales</taxon>
        <taxon>Pythiaceae</taxon>
    </lineage>
</organism>
<dbReference type="PROSITE" id="PS50125">
    <property type="entry name" value="GUANYLATE_CYCLASE_2"/>
    <property type="match status" value="1"/>
</dbReference>
<evidence type="ECO:0000259" key="1">
    <source>
        <dbReference type="PROSITE" id="PS50125"/>
    </source>
</evidence>
<dbReference type="InterPro" id="IPR050697">
    <property type="entry name" value="Adenylyl/Guanylyl_Cyclase_3/4"/>
</dbReference>
<dbReference type="SMART" id="SM00044">
    <property type="entry name" value="CYCc"/>
    <property type="match status" value="1"/>
</dbReference>
<dbReference type="EMBL" id="DAKRPA010000032">
    <property type="protein sequence ID" value="DBA02394.1"/>
    <property type="molecule type" value="Genomic_DNA"/>
</dbReference>
<dbReference type="InterPro" id="IPR001054">
    <property type="entry name" value="A/G_cyclase"/>
</dbReference>
<dbReference type="Pfam" id="PF00211">
    <property type="entry name" value="Guanylate_cyc"/>
    <property type="match status" value="1"/>
</dbReference>
<gene>
    <name evidence="2" type="ORF">N0F65_007213</name>
</gene>
<dbReference type="Proteomes" id="UP001146120">
    <property type="component" value="Unassembled WGS sequence"/>
</dbReference>
<protein>
    <recommendedName>
        <fullName evidence="1">Guanylate cyclase domain-containing protein</fullName>
    </recommendedName>
</protein>
<dbReference type="GO" id="GO:0035556">
    <property type="term" value="P:intracellular signal transduction"/>
    <property type="evidence" value="ECO:0007669"/>
    <property type="project" value="InterPro"/>
</dbReference>
<keyword evidence="3" id="KW-1185">Reference proteome</keyword>
<feature type="domain" description="Guanylate cyclase" evidence="1">
    <location>
        <begin position="265"/>
        <end position="391"/>
    </location>
</feature>
<reference evidence="2" key="1">
    <citation type="submission" date="2022-11" db="EMBL/GenBank/DDBJ databases">
        <authorList>
            <person name="Morgan W.R."/>
            <person name="Tartar A."/>
        </authorList>
    </citation>
    <scope>NUCLEOTIDE SEQUENCE</scope>
    <source>
        <strain evidence="2">ARSEF 373</strain>
    </source>
</reference>